<feature type="region of interest" description="Disordered" evidence="1">
    <location>
        <begin position="1"/>
        <end position="26"/>
    </location>
</feature>
<comment type="caution">
    <text evidence="2">The sequence shown here is derived from an EMBL/GenBank/DDBJ whole genome shotgun (WGS) entry which is preliminary data.</text>
</comment>
<organism evidence="2 3">
    <name type="scientific">Nelumbo nucifera</name>
    <name type="common">Sacred lotus</name>
    <dbReference type="NCBI Taxonomy" id="4432"/>
    <lineage>
        <taxon>Eukaryota</taxon>
        <taxon>Viridiplantae</taxon>
        <taxon>Streptophyta</taxon>
        <taxon>Embryophyta</taxon>
        <taxon>Tracheophyta</taxon>
        <taxon>Spermatophyta</taxon>
        <taxon>Magnoliopsida</taxon>
        <taxon>Proteales</taxon>
        <taxon>Nelumbonaceae</taxon>
        <taxon>Nelumbo</taxon>
    </lineage>
</organism>
<keyword evidence="3" id="KW-1185">Reference proteome</keyword>
<dbReference type="EMBL" id="DUZY01000005">
    <property type="protein sequence ID" value="DAD40530.1"/>
    <property type="molecule type" value="Genomic_DNA"/>
</dbReference>
<evidence type="ECO:0000313" key="3">
    <source>
        <dbReference type="Proteomes" id="UP000607653"/>
    </source>
</evidence>
<reference evidence="2 3" key="1">
    <citation type="journal article" date="2020" name="Mol. Biol. Evol.">
        <title>Distinct Expression and Methylation Patterns for Genes with Different Fates following a Single Whole-Genome Duplication in Flowering Plants.</title>
        <authorList>
            <person name="Shi T."/>
            <person name="Rahmani R.S."/>
            <person name="Gugger P.F."/>
            <person name="Wang M."/>
            <person name="Li H."/>
            <person name="Zhang Y."/>
            <person name="Li Z."/>
            <person name="Wang Q."/>
            <person name="Van de Peer Y."/>
            <person name="Marchal K."/>
            <person name="Chen J."/>
        </authorList>
    </citation>
    <scope>NUCLEOTIDE SEQUENCE [LARGE SCALE GENOMIC DNA]</scope>
    <source>
        <tissue evidence="2">Leaf</tissue>
    </source>
</reference>
<accession>A0A822Z7E3</accession>
<proteinExistence type="predicted"/>
<dbReference type="AlphaFoldDB" id="A0A822Z7E3"/>
<evidence type="ECO:0000256" key="1">
    <source>
        <dbReference type="SAM" id="MobiDB-lite"/>
    </source>
</evidence>
<feature type="compositionally biased region" description="Low complexity" evidence="1">
    <location>
        <begin position="1"/>
        <end position="20"/>
    </location>
</feature>
<sequence length="26" mass="2710">MSWYNSNVSSTSSNGAGATGWPALYT</sequence>
<gene>
    <name evidence="2" type="ORF">HUJ06_014853</name>
</gene>
<name>A0A822Z7E3_NELNU</name>
<dbReference type="Proteomes" id="UP000607653">
    <property type="component" value="Unassembled WGS sequence"/>
</dbReference>
<evidence type="ECO:0000313" key="2">
    <source>
        <dbReference type="EMBL" id="DAD40530.1"/>
    </source>
</evidence>
<protein>
    <submittedName>
        <fullName evidence="2">Uncharacterized protein</fullName>
    </submittedName>
</protein>